<evidence type="ECO:0000256" key="6">
    <source>
        <dbReference type="ARBA" id="ARBA00023136"/>
    </source>
</evidence>
<dbReference type="GO" id="GO:0032259">
    <property type="term" value="P:methylation"/>
    <property type="evidence" value="ECO:0007669"/>
    <property type="project" value="UniProtKB-KW"/>
</dbReference>
<dbReference type="EC" id="2.1.1.-" evidence="10"/>
<protein>
    <submittedName>
        <fullName evidence="10">Leader peptidase (Prepilin peptidase)/N-methyltransferase</fullName>
        <ecNumber evidence="10">2.1.1.-</ecNumber>
        <ecNumber evidence="10">3.4.23.43</ecNumber>
    </submittedName>
</protein>
<comment type="subcellular location">
    <subcellularLocation>
        <location evidence="1">Cell membrane</location>
        <topology evidence="1">Multi-pass membrane protein</topology>
    </subcellularLocation>
</comment>
<feature type="transmembrane region" description="Helical" evidence="7">
    <location>
        <begin position="148"/>
        <end position="170"/>
    </location>
</feature>
<evidence type="ECO:0000259" key="9">
    <source>
        <dbReference type="Pfam" id="PF06750"/>
    </source>
</evidence>
<name>A0ABR6BA53_9PSEU</name>
<feature type="domain" description="Prepilin peptidase A24 N-terminal" evidence="9">
    <location>
        <begin position="34"/>
        <end position="89"/>
    </location>
</feature>
<reference evidence="10 11" key="1">
    <citation type="submission" date="2020-08" db="EMBL/GenBank/DDBJ databases">
        <title>Genomic Encyclopedia of Archaeal and Bacterial Type Strains, Phase II (KMG-II): from individual species to whole genera.</title>
        <authorList>
            <person name="Goeker M."/>
        </authorList>
    </citation>
    <scope>NUCLEOTIDE SEQUENCE [LARGE SCALE GENOMIC DNA]</scope>
    <source>
        <strain evidence="10 11">DSM 43850</strain>
    </source>
</reference>
<evidence type="ECO:0000256" key="5">
    <source>
        <dbReference type="ARBA" id="ARBA00022989"/>
    </source>
</evidence>
<keyword evidence="4 7" id="KW-0812">Transmembrane</keyword>
<keyword evidence="10" id="KW-0378">Hydrolase</keyword>
<dbReference type="EMBL" id="JACJID010000001">
    <property type="protein sequence ID" value="MBA8923758.1"/>
    <property type="molecule type" value="Genomic_DNA"/>
</dbReference>
<dbReference type="EC" id="3.4.23.43" evidence="10"/>
<keyword evidence="10" id="KW-0808">Transferase</keyword>
<keyword evidence="11" id="KW-1185">Reference proteome</keyword>
<dbReference type="Pfam" id="PF01478">
    <property type="entry name" value="Peptidase_A24"/>
    <property type="match status" value="1"/>
</dbReference>
<dbReference type="GO" id="GO:0008168">
    <property type="term" value="F:methyltransferase activity"/>
    <property type="evidence" value="ECO:0007669"/>
    <property type="project" value="UniProtKB-KW"/>
</dbReference>
<proteinExistence type="inferred from homology"/>
<comment type="similarity">
    <text evidence="2">Belongs to the peptidase A24 family.</text>
</comment>
<dbReference type="PANTHER" id="PTHR30487:SF0">
    <property type="entry name" value="PREPILIN LEADER PEPTIDASE_N-METHYLTRANSFERASE-RELATED"/>
    <property type="match status" value="1"/>
</dbReference>
<evidence type="ECO:0000313" key="11">
    <source>
        <dbReference type="Proteomes" id="UP000517916"/>
    </source>
</evidence>
<sequence length="190" mass="19393">MSPGVITVFAIIGVLAGMGVRPIAFALSVPTGQPPRTSCPRCHALVLRRERRAVVAVLVGRCRSCRTRIGVPPAMVEVVLGVVFALLACRQSGVWVALACCWLAAQGAAVALVDVAVRRVPNVLAVSAYAGVVALLAVAGVVEHHPATLLRAVLAGIRLVAFYGLIAVASRGGLGMGDVKLAASLGTGMG</sequence>
<evidence type="ECO:0000256" key="2">
    <source>
        <dbReference type="ARBA" id="ARBA00005801"/>
    </source>
</evidence>
<evidence type="ECO:0000259" key="8">
    <source>
        <dbReference type="Pfam" id="PF01478"/>
    </source>
</evidence>
<dbReference type="PANTHER" id="PTHR30487">
    <property type="entry name" value="TYPE 4 PREPILIN-LIKE PROTEINS LEADER PEPTIDE-PROCESSING ENZYME"/>
    <property type="match status" value="1"/>
</dbReference>
<feature type="transmembrane region" description="Helical" evidence="7">
    <location>
        <begin position="69"/>
        <end position="88"/>
    </location>
</feature>
<comment type="caution">
    <text evidence="10">The sequence shown here is derived from an EMBL/GenBank/DDBJ whole genome shotgun (WGS) entry which is preliminary data.</text>
</comment>
<dbReference type="Proteomes" id="UP000517916">
    <property type="component" value="Unassembled WGS sequence"/>
</dbReference>
<keyword evidence="6 7" id="KW-0472">Membrane</keyword>
<feature type="transmembrane region" description="Helical" evidence="7">
    <location>
        <begin position="123"/>
        <end position="142"/>
    </location>
</feature>
<dbReference type="InterPro" id="IPR000045">
    <property type="entry name" value="Prepilin_IV_endopep_pep"/>
</dbReference>
<evidence type="ECO:0000256" key="4">
    <source>
        <dbReference type="ARBA" id="ARBA00022692"/>
    </source>
</evidence>
<dbReference type="Gene3D" id="1.20.120.1220">
    <property type="match status" value="1"/>
</dbReference>
<organism evidence="10 11">
    <name type="scientific">Kutzneria viridogrisea</name>
    <dbReference type="NCBI Taxonomy" id="47990"/>
    <lineage>
        <taxon>Bacteria</taxon>
        <taxon>Bacillati</taxon>
        <taxon>Actinomycetota</taxon>
        <taxon>Actinomycetes</taxon>
        <taxon>Pseudonocardiales</taxon>
        <taxon>Pseudonocardiaceae</taxon>
        <taxon>Kutzneria</taxon>
    </lineage>
</organism>
<dbReference type="InterPro" id="IPR050882">
    <property type="entry name" value="Prepilin_peptidase/N-MTase"/>
</dbReference>
<dbReference type="InterPro" id="IPR010627">
    <property type="entry name" value="Prepilin_pept_A24_N"/>
</dbReference>
<keyword evidence="10" id="KW-0489">Methyltransferase</keyword>
<dbReference type="Pfam" id="PF06750">
    <property type="entry name" value="A24_N_bact"/>
    <property type="match status" value="1"/>
</dbReference>
<evidence type="ECO:0000256" key="3">
    <source>
        <dbReference type="ARBA" id="ARBA00022475"/>
    </source>
</evidence>
<keyword evidence="5 7" id="KW-1133">Transmembrane helix</keyword>
<accession>A0ABR6BA53</accession>
<keyword evidence="3" id="KW-1003">Cell membrane</keyword>
<gene>
    <name evidence="10" type="ORF">BC739_000955</name>
</gene>
<evidence type="ECO:0000256" key="7">
    <source>
        <dbReference type="SAM" id="Phobius"/>
    </source>
</evidence>
<feature type="transmembrane region" description="Helical" evidence="7">
    <location>
        <begin position="6"/>
        <end position="27"/>
    </location>
</feature>
<dbReference type="RefSeq" id="WP_182836361.1">
    <property type="nucleotide sequence ID" value="NZ_BAAABQ010000048.1"/>
</dbReference>
<evidence type="ECO:0000313" key="10">
    <source>
        <dbReference type="EMBL" id="MBA8923758.1"/>
    </source>
</evidence>
<feature type="domain" description="Prepilin type IV endopeptidase peptidase" evidence="8">
    <location>
        <begin position="108"/>
        <end position="188"/>
    </location>
</feature>
<dbReference type="GO" id="GO:0004190">
    <property type="term" value="F:aspartic-type endopeptidase activity"/>
    <property type="evidence" value="ECO:0007669"/>
    <property type="project" value="UniProtKB-EC"/>
</dbReference>
<feature type="transmembrane region" description="Helical" evidence="7">
    <location>
        <begin position="94"/>
        <end position="116"/>
    </location>
</feature>
<evidence type="ECO:0000256" key="1">
    <source>
        <dbReference type="ARBA" id="ARBA00004651"/>
    </source>
</evidence>